<gene>
    <name evidence="2" type="ORF">SAMN05445060_1185</name>
</gene>
<keyword evidence="3" id="KW-1185">Reference proteome</keyword>
<organism evidence="2 3">
    <name type="scientific">Williamsia sterculiae</name>
    <dbReference type="NCBI Taxonomy" id="1344003"/>
    <lineage>
        <taxon>Bacteria</taxon>
        <taxon>Bacillati</taxon>
        <taxon>Actinomycetota</taxon>
        <taxon>Actinomycetes</taxon>
        <taxon>Mycobacteriales</taxon>
        <taxon>Nocardiaceae</taxon>
        <taxon>Williamsia</taxon>
    </lineage>
</organism>
<reference evidence="2 3" key="1">
    <citation type="submission" date="2017-01" db="EMBL/GenBank/DDBJ databases">
        <authorList>
            <person name="Mah S.A."/>
            <person name="Swanson W.J."/>
            <person name="Moy G.W."/>
            <person name="Vacquier V.D."/>
        </authorList>
    </citation>
    <scope>NUCLEOTIDE SEQUENCE [LARGE SCALE GENOMIC DNA]</scope>
    <source>
        <strain evidence="2 3">CPCC 203464</strain>
    </source>
</reference>
<name>A0A1N7ED76_9NOCA</name>
<dbReference type="InterPro" id="IPR017519">
    <property type="entry name" value="CHP03085"/>
</dbReference>
<dbReference type="Proteomes" id="UP000186218">
    <property type="component" value="Unassembled WGS sequence"/>
</dbReference>
<dbReference type="InterPro" id="IPR034660">
    <property type="entry name" value="DinB/YfiT-like"/>
</dbReference>
<dbReference type="InterPro" id="IPR024344">
    <property type="entry name" value="MDMPI_metal-binding"/>
</dbReference>
<dbReference type="OrthoDB" id="3268903at2"/>
<dbReference type="STRING" id="1344003.SAMN05445060_1185"/>
<evidence type="ECO:0000313" key="2">
    <source>
        <dbReference type="EMBL" id="SIR86102.1"/>
    </source>
</evidence>
<dbReference type="NCBIfam" id="TIGR03085">
    <property type="entry name" value="TIGR03085 family metal-binding protein"/>
    <property type="match status" value="1"/>
</dbReference>
<dbReference type="SUPFAM" id="SSF109854">
    <property type="entry name" value="DinB/YfiT-like putative metalloenzymes"/>
    <property type="match status" value="1"/>
</dbReference>
<protein>
    <submittedName>
        <fullName evidence="2">TIGR03085 family protein</fullName>
    </submittedName>
</protein>
<sequence length="206" mass="22275">MTAARSERAAIVETLSVVGPDAPTLCEGWTTRDLTAHMVAREWRPDSLPGIAVPLLSGYTTSVQNGFAGHHYADLLDKLASGPPLWSPFRFVDRLANVGEFFVHHEDVRRVQPGWTVRDVEPEVQSALTLPVRTLGKVMLLSSPVSVRLRTPDGRTLVSAGSGPGVDVVGDPGELLLFVFGRDETEVAFDGDEDAVAELKAADRSF</sequence>
<dbReference type="AlphaFoldDB" id="A0A1N7ED76"/>
<accession>A0A1N7ED76</accession>
<evidence type="ECO:0000313" key="3">
    <source>
        <dbReference type="Proteomes" id="UP000186218"/>
    </source>
</evidence>
<proteinExistence type="predicted"/>
<dbReference type="EMBL" id="FTNT01000003">
    <property type="protein sequence ID" value="SIR86102.1"/>
    <property type="molecule type" value="Genomic_DNA"/>
</dbReference>
<dbReference type="RefSeq" id="WP_076477579.1">
    <property type="nucleotide sequence ID" value="NZ_FTNT01000003.1"/>
</dbReference>
<feature type="domain" description="Mycothiol-dependent maleylpyruvate isomerase metal-binding" evidence="1">
    <location>
        <begin position="3"/>
        <end position="40"/>
    </location>
</feature>
<dbReference type="Pfam" id="PF11716">
    <property type="entry name" value="MDMPI_N"/>
    <property type="match status" value="1"/>
</dbReference>
<evidence type="ECO:0000259" key="1">
    <source>
        <dbReference type="Pfam" id="PF11716"/>
    </source>
</evidence>
<dbReference type="InterPro" id="IPR017517">
    <property type="entry name" value="Maleyloyr_isom"/>
</dbReference>
<dbReference type="NCBIfam" id="TIGR03083">
    <property type="entry name" value="maleylpyruvate isomerase family mycothiol-dependent enzyme"/>
    <property type="match status" value="1"/>
</dbReference>
<dbReference type="GO" id="GO:0046872">
    <property type="term" value="F:metal ion binding"/>
    <property type="evidence" value="ECO:0007669"/>
    <property type="project" value="InterPro"/>
</dbReference>